<dbReference type="Proteomes" id="UP001157006">
    <property type="component" value="Chromosome 6"/>
</dbReference>
<organism evidence="1 2">
    <name type="scientific">Vicia faba</name>
    <name type="common">Broad bean</name>
    <name type="synonym">Faba vulgaris</name>
    <dbReference type="NCBI Taxonomy" id="3906"/>
    <lineage>
        <taxon>Eukaryota</taxon>
        <taxon>Viridiplantae</taxon>
        <taxon>Streptophyta</taxon>
        <taxon>Embryophyta</taxon>
        <taxon>Tracheophyta</taxon>
        <taxon>Spermatophyta</taxon>
        <taxon>Magnoliopsida</taxon>
        <taxon>eudicotyledons</taxon>
        <taxon>Gunneridae</taxon>
        <taxon>Pentapetalae</taxon>
        <taxon>rosids</taxon>
        <taxon>fabids</taxon>
        <taxon>Fabales</taxon>
        <taxon>Fabaceae</taxon>
        <taxon>Papilionoideae</taxon>
        <taxon>50 kb inversion clade</taxon>
        <taxon>NPAAA clade</taxon>
        <taxon>Hologalegina</taxon>
        <taxon>IRL clade</taxon>
        <taxon>Fabeae</taxon>
        <taxon>Vicia</taxon>
    </lineage>
</organism>
<proteinExistence type="predicted"/>
<dbReference type="EMBL" id="OX451741">
    <property type="protein sequence ID" value="CAI8617012.1"/>
    <property type="molecule type" value="Genomic_DNA"/>
</dbReference>
<evidence type="ECO:0000313" key="1">
    <source>
        <dbReference type="EMBL" id="CAI8617012.1"/>
    </source>
</evidence>
<protein>
    <submittedName>
        <fullName evidence="1">Uncharacterized protein</fullName>
    </submittedName>
</protein>
<dbReference type="AlphaFoldDB" id="A0AAV1B872"/>
<evidence type="ECO:0000313" key="2">
    <source>
        <dbReference type="Proteomes" id="UP001157006"/>
    </source>
</evidence>
<reference evidence="1 2" key="1">
    <citation type="submission" date="2023-01" db="EMBL/GenBank/DDBJ databases">
        <authorList>
            <person name="Kreplak J."/>
        </authorList>
    </citation>
    <scope>NUCLEOTIDE SEQUENCE [LARGE SCALE GENOMIC DNA]</scope>
</reference>
<gene>
    <name evidence="1" type="ORF">VFH_VI056080</name>
</gene>
<name>A0AAV1B872_VICFA</name>
<sequence length="102" mass="10811">MCPMEHGVNRIVIEDVQSLSQLNLPILLSSANLIGAPTRAGSLYSVNVSTASMNNKCKSGIISKSILSDVGLPMDGEYPGPGCTSGADLYNPFNTVKPHRFC</sequence>
<keyword evidence="2" id="KW-1185">Reference proteome</keyword>
<accession>A0AAV1B872</accession>